<feature type="signal peptide" evidence="1">
    <location>
        <begin position="1"/>
        <end position="34"/>
    </location>
</feature>
<proteinExistence type="predicted"/>
<dbReference type="InterPro" id="IPR027056">
    <property type="entry name" value="Gluconate_2DH_su3"/>
</dbReference>
<keyword evidence="3" id="KW-1185">Reference proteome</keyword>
<gene>
    <name evidence="2" type="ORF">N789_07380</name>
</gene>
<keyword evidence="1" id="KW-0732">Signal</keyword>
<dbReference type="eggNOG" id="ENOG5033BG2">
    <property type="taxonomic scope" value="Bacteria"/>
</dbReference>
<dbReference type="RefSeq" id="WP_022969542.1">
    <property type="nucleotide sequence ID" value="NZ_ATVD01000003.1"/>
</dbReference>
<dbReference type="PROSITE" id="PS51318">
    <property type="entry name" value="TAT"/>
    <property type="match status" value="1"/>
</dbReference>
<evidence type="ECO:0000256" key="1">
    <source>
        <dbReference type="SAM" id="SignalP"/>
    </source>
</evidence>
<name>A0A091AY71_9GAMM</name>
<dbReference type="Proteomes" id="UP000029385">
    <property type="component" value="Unassembled WGS sequence"/>
</dbReference>
<comment type="caution">
    <text evidence="2">The sequence shown here is derived from an EMBL/GenBank/DDBJ whole genome shotgun (WGS) entry which is preliminary data.</text>
</comment>
<dbReference type="AlphaFoldDB" id="A0A091AY71"/>
<dbReference type="InterPro" id="IPR006311">
    <property type="entry name" value="TAT_signal"/>
</dbReference>
<dbReference type="OrthoDB" id="7067025at2"/>
<dbReference type="EMBL" id="AVCI01000003">
    <property type="protein sequence ID" value="KFN44232.1"/>
    <property type="molecule type" value="Genomic_DNA"/>
</dbReference>
<sequence length="170" mass="17874">MSPLHARFTRRQALALIATTLASTAIPAGAVALAAEPAAAVRATAVATTFARFCDTLLPADDFSPAASALGVPARILADAEGNALFGRLIEVSIAWLDQAAGGAFDAADASARDAIARTMSELPWEAPPRRFFDLIRDLAMGYYYAQPAAWKGSAITQPPQPFGHFESVE</sequence>
<accession>A0A091AY71</accession>
<organism evidence="2 3">
    <name type="scientific">Arenimonas oryziterrae DSM 21050 = YC6267</name>
    <dbReference type="NCBI Taxonomy" id="1121015"/>
    <lineage>
        <taxon>Bacteria</taxon>
        <taxon>Pseudomonadati</taxon>
        <taxon>Pseudomonadota</taxon>
        <taxon>Gammaproteobacteria</taxon>
        <taxon>Lysobacterales</taxon>
        <taxon>Lysobacteraceae</taxon>
        <taxon>Arenimonas</taxon>
    </lineage>
</organism>
<evidence type="ECO:0008006" key="4">
    <source>
        <dbReference type="Google" id="ProtNLM"/>
    </source>
</evidence>
<feature type="chain" id="PRO_5001869238" description="Gluconate 2-dehydrogenase subunit 3 family protein" evidence="1">
    <location>
        <begin position="35"/>
        <end position="170"/>
    </location>
</feature>
<dbReference type="PATRIC" id="fig|1121015.4.peg.964"/>
<evidence type="ECO:0000313" key="2">
    <source>
        <dbReference type="EMBL" id="KFN44232.1"/>
    </source>
</evidence>
<dbReference type="Pfam" id="PF13618">
    <property type="entry name" value="Gluconate_2-dh3"/>
    <property type="match status" value="1"/>
</dbReference>
<reference evidence="2 3" key="1">
    <citation type="submission" date="2013-09" db="EMBL/GenBank/DDBJ databases">
        <title>Genome sequencing of Arenimonas oryziterrae.</title>
        <authorList>
            <person name="Chen F."/>
            <person name="Wang G."/>
        </authorList>
    </citation>
    <scope>NUCLEOTIDE SEQUENCE [LARGE SCALE GENOMIC DNA]</scope>
    <source>
        <strain evidence="2 3">YC6267</strain>
    </source>
</reference>
<evidence type="ECO:0000313" key="3">
    <source>
        <dbReference type="Proteomes" id="UP000029385"/>
    </source>
</evidence>
<protein>
    <recommendedName>
        <fullName evidence="4">Gluconate 2-dehydrogenase subunit 3 family protein</fullName>
    </recommendedName>
</protein>
<dbReference type="STRING" id="1121015.GCA_000420545_01927"/>